<evidence type="ECO:0000313" key="5">
    <source>
        <dbReference type="Proteomes" id="UP001268542"/>
    </source>
</evidence>
<dbReference type="PANTHER" id="PTHR33280:SF1">
    <property type="entry name" value="LARGE RIBOSOMAL SUBUNIT PROTEIN BL31C"/>
    <property type="match status" value="1"/>
</dbReference>
<reference evidence="4 5" key="1">
    <citation type="submission" date="2023-08" db="EMBL/GenBank/DDBJ databases">
        <title>Nocardioides seae sp. nov., a bacterium isolated from a soil.</title>
        <authorList>
            <person name="Wang X."/>
        </authorList>
    </citation>
    <scope>NUCLEOTIDE SEQUENCE [LARGE SCALE GENOMIC DNA]</scope>
    <source>
        <strain evidence="4 5">YZH12</strain>
    </source>
</reference>
<protein>
    <recommendedName>
        <fullName evidence="3">50S ribosomal protein L31</fullName>
    </recommendedName>
</protein>
<dbReference type="RefSeq" id="WP_315733115.1">
    <property type="nucleotide sequence ID" value="NZ_JAVYII010000004.1"/>
</dbReference>
<dbReference type="Proteomes" id="UP001268542">
    <property type="component" value="Unassembled WGS sequence"/>
</dbReference>
<dbReference type="Pfam" id="PF01197">
    <property type="entry name" value="Ribosomal_L31"/>
    <property type="match status" value="1"/>
</dbReference>
<keyword evidence="2 3" id="KW-0687">Ribonucleoprotein</keyword>
<comment type="similarity">
    <text evidence="3">Belongs to the bacterial ribosomal protein bL31 family.</text>
</comment>
<organism evidence="4 5">
    <name type="scientific">Nocardioides imazamoxiresistens</name>
    <dbReference type="NCBI Taxonomy" id="3231893"/>
    <lineage>
        <taxon>Bacteria</taxon>
        <taxon>Bacillati</taxon>
        <taxon>Actinomycetota</taxon>
        <taxon>Actinomycetes</taxon>
        <taxon>Propionibacteriales</taxon>
        <taxon>Nocardioidaceae</taxon>
        <taxon>Nocardioides</taxon>
    </lineage>
</organism>
<dbReference type="PRINTS" id="PR01249">
    <property type="entry name" value="RIBOSOMALL31"/>
</dbReference>
<evidence type="ECO:0000256" key="1">
    <source>
        <dbReference type="ARBA" id="ARBA00022980"/>
    </source>
</evidence>
<accession>A0ABU3PWL6</accession>
<evidence type="ECO:0000313" key="4">
    <source>
        <dbReference type="EMBL" id="MDT9593621.1"/>
    </source>
</evidence>
<gene>
    <name evidence="4" type="ORF">RDV89_11125</name>
</gene>
<dbReference type="InterPro" id="IPR027493">
    <property type="entry name" value="Ribosomal_bL31_B"/>
</dbReference>
<evidence type="ECO:0000256" key="3">
    <source>
        <dbReference type="RuleBase" id="RU000564"/>
    </source>
</evidence>
<dbReference type="PROSITE" id="PS01143">
    <property type="entry name" value="RIBOSOMAL_L31"/>
    <property type="match status" value="1"/>
</dbReference>
<dbReference type="NCBIfam" id="NF002462">
    <property type="entry name" value="PRK01678.1"/>
    <property type="match status" value="1"/>
</dbReference>
<dbReference type="NCBIfam" id="TIGR00105">
    <property type="entry name" value="L31"/>
    <property type="match status" value="1"/>
</dbReference>
<name>A0ABU3PWL6_9ACTN</name>
<dbReference type="InterPro" id="IPR002150">
    <property type="entry name" value="Ribosomal_bL31"/>
</dbReference>
<sequence length="90" mass="9736">MQQGIHPTYGPVVFRDRSTGWTLLTRSTLSAAVGGETVEVDGTTYPVVDVDVSATSHPFWTGRGRVLDAEGRVEAFRRRYGAAAAPRGRS</sequence>
<dbReference type="InterPro" id="IPR042105">
    <property type="entry name" value="Ribosomal_bL31_sf"/>
</dbReference>
<dbReference type="InterPro" id="IPR034704">
    <property type="entry name" value="Ribosomal_bL28/bL31-like_sf"/>
</dbReference>
<keyword evidence="1 3" id="KW-0689">Ribosomal protein</keyword>
<dbReference type="Gene3D" id="4.10.830.30">
    <property type="entry name" value="Ribosomal protein L31"/>
    <property type="match status" value="1"/>
</dbReference>
<dbReference type="GO" id="GO:0005840">
    <property type="term" value="C:ribosome"/>
    <property type="evidence" value="ECO:0007669"/>
    <property type="project" value="UniProtKB-KW"/>
</dbReference>
<dbReference type="EMBL" id="JAVYII010000004">
    <property type="protein sequence ID" value="MDT9593621.1"/>
    <property type="molecule type" value="Genomic_DNA"/>
</dbReference>
<dbReference type="PANTHER" id="PTHR33280">
    <property type="entry name" value="50S RIBOSOMAL PROTEIN L31, CHLOROPLASTIC"/>
    <property type="match status" value="1"/>
</dbReference>
<dbReference type="SUPFAM" id="SSF143800">
    <property type="entry name" value="L28p-like"/>
    <property type="match status" value="1"/>
</dbReference>
<comment type="caution">
    <text evidence="4">The sequence shown here is derived from an EMBL/GenBank/DDBJ whole genome shotgun (WGS) entry which is preliminary data.</text>
</comment>
<evidence type="ECO:0000256" key="2">
    <source>
        <dbReference type="ARBA" id="ARBA00023274"/>
    </source>
</evidence>
<proteinExistence type="inferred from homology"/>
<keyword evidence="5" id="KW-1185">Reference proteome</keyword>